<gene>
    <name evidence="2" type="ORF">EYF80_002118</name>
</gene>
<organism evidence="2 3">
    <name type="scientific">Liparis tanakae</name>
    <name type="common">Tanaka's snailfish</name>
    <dbReference type="NCBI Taxonomy" id="230148"/>
    <lineage>
        <taxon>Eukaryota</taxon>
        <taxon>Metazoa</taxon>
        <taxon>Chordata</taxon>
        <taxon>Craniata</taxon>
        <taxon>Vertebrata</taxon>
        <taxon>Euteleostomi</taxon>
        <taxon>Actinopterygii</taxon>
        <taxon>Neopterygii</taxon>
        <taxon>Teleostei</taxon>
        <taxon>Neoteleostei</taxon>
        <taxon>Acanthomorphata</taxon>
        <taxon>Eupercaria</taxon>
        <taxon>Perciformes</taxon>
        <taxon>Cottioidei</taxon>
        <taxon>Cottales</taxon>
        <taxon>Liparidae</taxon>
        <taxon>Liparis</taxon>
    </lineage>
</organism>
<sequence>MVDVSHQVNHATEGSREPGLAGSRCHAIKRNSFGQKEATSLQRLHHKACVSIVGSFFRYDLLITSINTRLQCEQGPHHAGPRVLVEVSDQNDARFLASTQLHAHIQNTLNQRRKARATSESFFISPPVGMHLKEKAGEVVFQWCEQMTDDGNAPGPAQEPLSGTATHVGHISVVDREAKDPAGNREMSLLSLTPMATTFSNIQKNGLSSPSLGLASLSRR</sequence>
<evidence type="ECO:0000256" key="1">
    <source>
        <dbReference type="SAM" id="MobiDB-lite"/>
    </source>
</evidence>
<comment type="caution">
    <text evidence="2">The sequence shown here is derived from an EMBL/GenBank/DDBJ whole genome shotgun (WGS) entry which is preliminary data.</text>
</comment>
<evidence type="ECO:0000313" key="2">
    <source>
        <dbReference type="EMBL" id="TNN87771.1"/>
    </source>
</evidence>
<feature type="compositionally biased region" description="Polar residues" evidence="1">
    <location>
        <begin position="1"/>
        <end position="12"/>
    </location>
</feature>
<dbReference type="Proteomes" id="UP000314294">
    <property type="component" value="Unassembled WGS sequence"/>
</dbReference>
<proteinExistence type="predicted"/>
<dbReference type="AlphaFoldDB" id="A0A4Z2JCN0"/>
<keyword evidence="3" id="KW-1185">Reference proteome</keyword>
<feature type="region of interest" description="Disordered" evidence="1">
    <location>
        <begin position="1"/>
        <end position="23"/>
    </location>
</feature>
<dbReference type="EMBL" id="SRLO01000009">
    <property type="protein sequence ID" value="TNN87771.1"/>
    <property type="molecule type" value="Genomic_DNA"/>
</dbReference>
<protein>
    <submittedName>
        <fullName evidence="2">Uncharacterized protein</fullName>
    </submittedName>
</protein>
<name>A0A4Z2JCN0_9TELE</name>
<reference evidence="2 3" key="1">
    <citation type="submission" date="2019-03" db="EMBL/GenBank/DDBJ databases">
        <title>First draft genome of Liparis tanakae, snailfish: a comprehensive survey of snailfish specific genes.</title>
        <authorList>
            <person name="Kim W."/>
            <person name="Song I."/>
            <person name="Jeong J.-H."/>
            <person name="Kim D."/>
            <person name="Kim S."/>
            <person name="Ryu S."/>
            <person name="Song J.Y."/>
            <person name="Lee S.K."/>
        </authorList>
    </citation>
    <scope>NUCLEOTIDE SEQUENCE [LARGE SCALE GENOMIC DNA]</scope>
    <source>
        <tissue evidence="2">Muscle</tissue>
    </source>
</reference>
<accession>A0A4Z2JCN0</accession>
<evidence type="ECO:0000313" key="3">
    <source>
        <dbReference type="Proteomes" id="UP000314294"/>
    </source>
</evidence>